<proteinExistence type="predicted"/>
<accession>A0ABQ6YKN5</accession>
<evidence type="ECO:0000313" key="2">
    <source>
        <dbReference type="Proteomes" id="UP000798951"/>
    </source>
</evidence>
<dbReference type="Proteomes" id="UP000798951">
    <property type="component" value="Unassembled WGS sequence"/>
</dbReference>
<keyword evidence="2" id="KW-1185">Reference proteome</keyword>
<gene>
    <name evidence="1" type="ORF">FNL39_105256</name>
</gene>
<organism evidence="1 2">
    <name type="scientific">Nocardia caishijiensis</name>
    <dbReference type="NCBI Taxonomy" id="184756"/>
    <lineage>
        <taxon>Bacteria</taxon>
        <taxon>Bacillati</taxon>
        <taxon>Actinomycetota</taxon>
        <taxon>Actinomycetes</taxon>
        <taxon>Mycobacteriales</taxon>
        <taxon>Nocardiaceae</taxon>
        <taxon>Nocardia</taxon>
    </lineage>
</organism>
<protein>
    <submittedName>
        <fullName evidence="1">Uncharacterized protein</fullName>
    </submittedName>
</protein>
<sequence length="326" mass="35225">MPAPPRRPTPLVVLGEIRTCLLPHSLTLDDRGTVELLATVAGATVVRRERPCPLAFSPRHATGVDCHLGWGPNANTTARVVGTVASTAILTGGRIAQVSSHTTVVRAQQKKRMPWAHYIARIGVTELVGELPDSTAAGKQLAAGYFAPPGATTIDVGSICARQLDNLRASPVLDGHRPLRAPTTRLRWNAIVGGTTGPAVSMRIEDEEFRTLRVTVKESTDLPAALRFCEDVAVHDWLLTVIDARVRAAEGLDEGRQVAALAPVLEHLTHLWMPGAQVPTAMRAPWRDLQTVAGLSKQWTARVEQIQRRIDVATYHAVRGTNAPGR</sequence>
<dbReference type="EMBL" id="VMSD01000005">
    <property type="protein sequence ID" value="KAF0846345.1"/>
    <property type="molecule type" value="Genomic_DNA"/>
</dbReference>
<dbReference type="InterPro" id="IPR049749">
    <property type="entry name" value="SCO2521-like"/>
</dbReference>
<dbReference type="RefSeq" id="WP_067985015.1">
    <property type="nucleotide sequence ID" value="NZ_VMSD01000005.1"/>
</dbReference>
<evidence type="ECO:0000313" key="1">
    <source>
        <dbReference type="EMBL" id="KAF0846345.1"/>
    </source>
</evidence>
<comment type="caution">
    <text evidence="1">The sequence shown here is derived from an EMBL/GenBank/DDBJ whole genome shotgun (WGS) entry which is preliminary data.</text>
</comment>
<reference evidence="1 2" key="1">
    <citation type="submission" date="2019-07" db="EMBL/GenBank/DDBJ databases">
        <title>Genomic Encyclopedia of Type Strains, Phase IV (KMG-IV): sequencing the most valuable type-strain genomes for metagenomic binning, comparative biology and taxonomic classification.</title>
        <authorList>
            <person name="Goeker M."/>
        </authorList>
    </citation>
    <scope>NUCLEOTIDE SEQUENCE [LARGE SCALE GENOMIC DNA]</scope>
    <source>
        <strain evidence="1 2">DSM 44831</strain>
    </source>
</reference>
<dbReference type="NCBIfam" id="NF040565">
    <property type="entry name" value="SCO2521_fam"/>
    <property type="match status" value="1"/>
</dbReference>
<name>A0ABQ6YKN5_9NOCA</name>